<feature type="region of interest" description="Disordered" evidence="1">
    <location>
        <begin position="386"/>
        <end position="447"/>
    </location>
</feature>
<accession>A0ABD1SXR1</accession>
<keyword evidence="3" id="KW-1185">Reference proteome</keyword>
<reference evidence="3" key="1">
    <citation type="submission" date="2024-07" db="EMBL/GenBank/DDBJ databases">
        <title>Two chromosome-level genome assemblies of Korean endemic species Abeliophyllum distichum and Forsythia ovata (Oleaceae).</title>
        <authorList>
            <person name="Jang H."/>
        </authorList>
    </citation>
    <scope>NUCLEOTIDE SEQUENCE [LARGE SCALE GENOMIC DNA]</scope>
</reference>
<feature type="compositionally biased region" description="Low complexity" evidence="1">
    <location>
        <begin position="141"/>
        <end position="153"/>
    </location>
</feature>
<feature type="compositionally biased region" description="Basic and acidic residues" evidence="1">
    <location>
        <begin position="386"/>
        <end position="436"/>
    </location>
</feature>
<evidence type="ECO:0000256" key="1">
    <source>
        <dbReference type="SAM" id="MobiDB-lite"/>
    </source>
</evidence>
<name>A0ABD1SXR1_9LAMI</name>
<gene>
    <name evidence="2" type="ORF">Adt_20882</name>
</gene>
<proteinExistence type="predicted"/>
<feature type="compositionally biased region" description="Pro residues" evidence="1">
    <location>
        <begin position="228"/>
        <end position="241"/>
    </location>
</feature>
<evidence type="ECO:0000313" key="3">
    <source>
        <dbReference type="Proteomes" id="UP001604336"/>
    </source>
</evidence>
<evidence type="ECO:0000313" key="2">
    <source>
        <dbReference type="EMBL" id="KAL2505261.1"/>
    </source>
</evidence>
<feature type="compositionally biased region" description="Basic residues" evidence="1">
    <location>
        <begin position="168"/>
        <end position="180"/>
    </location>
</feature>
<dbReference type="EMBL" id="JBFOLK010000006">
    <property type="protein sequence ID" value="KAL2505261.1"/>
    <property type="molecule type" value="Genomic_DNA"/>
</dbReference>
<feature type="region of interest" description="Disordered" evidence="1">
    <location>
        <begin position="141"/>
        <end position="257"/>
    </location>
</feature>
<protein>
    <submittedName>
        <fullName evidence="2">Uncharacterized protein</fullName>
    </submittedName>
</protein>
<organism evidence="2 3">
    <name type="scientific">Abeliophyllum distichum</name>
    <dbReference type="NCBI Taxonomy" id="126358"/>
    <lineage>
        <taxon>Eukaryota</taxon>
        <taxon>Viridiplantae</taxon>
        <taxon>Streptophyta</taxon>
        <taxon>Embryophyta</taxon>
        <taxon>Tracheophyta</taxon>
        <taxon>Spermatophyta</taxon>
        <taxon>Magnoliopsida</taxon>
        <taxon>eudicotyledons</taxon>
        <taxon>Gunneridae</taxon>
        <taxon>Pentapetalae</taxon>
        <taxon>asterids</taxon>
        <taxon>lamiids</taxon>
        <taxon>Lamiales</taxon>
        <taxon>Oleaceae</taxon>
        <taxon>Forsythieae</taxon>
        <taxon>Abeliophyllum</taxon>
    </lineage>
</organism>
<comment type="caution">
    <text evidence="2">The sequence shown here is derived from an EMBL/GenBank/DDBJ whole genome shotgun (WGS) entry which is preliminary data.</text>
</comment>
<sequence>MYMVPGEIEFIVLGPNDRADDLPLGCVALNQAVLAAGLRLPFPRLGFPRPSVGEFNSLYSFKSDGRRSGWWYASVKPKTGGSVVTQTPDSIKNWKQFWFYVRGYTSYEPTPEFVERARQVRAVDESFRSSSVLITEENLASARLSSTTSSNSRPTQSGKQMKDISALLKKKGQAGKGKRKAPSEGQPPASRPRTQEEEVRANVPSLARSVEEITSFPTRGEPSSSPACCPPPTSSQIPPKPSSRVPPTYLGSTPESDEEYLKLRGSIPKPFRDFFRSNSPTRGDIVELPSSARRAISFLGKSWTPDQQKYLEGMGTVESIVVASVNTSRAAIQLTSAAEKMGRMLNDIQVMREEGRKVQAELSKEKRLRALSEDILLRREEELGKKEDELKAMSDELEMANKSKADLEHDLEGERKSNTELKAALEKSADKDEAVAEFRSSNAYLAE</sequence>
<dbReference type="AlphaFoldDB" id="A0ABD1SXR1"/>
<dbReference type="Proteomes" id="UP001604336">
    <property type="component" value="Unassembled WGS sequence"/>
</dbReference>